<feature type="signal peptide" evidence="1">
    <location>
        <begin position="1"/>
        <end position="24"/>
    </location>
</feature>
<proteinExistence type="predicted"/>
<organism evidence="2 3">
    <name type="scientific">Aspergillus lucknowensis</name>
    <dbReference type="NCBI Taxonomy" id="176173"/>
    <lineage>
        <taxon>Eukaryota</taxon>
        <taxon>Fungi</taxon>
        <taxon>Dikarya</taxon>
        <taxon>Ascomycota</taxon>
        <taxon>Pezizomycotina</taxon>
        <taxon>Eurotiomycetes</taxon>
        <taxon>Eurotiomycetidae</taxon>
        <taxon>Eurotiales</taxon>
        <taxon>Aspergillaceae</taxon>
        <taxon>Aspergillus</taxon>
        <taxon>Aspergillus subgen. Nidulantes</taxon>
    </lineage>
</organism>
<accession>A0ABR4M0B6</accession>
<protein>
    <submittedName>
        <fullName evidence="2">Uncharacterized protein</fullName>
    </submittedName>
</protein>
<keyword evidence="3" id="KW-1185">Reference proteome</keyword>
<keyword evidence="1" id="KW-0732">Signal</keyword>
<reference evidence="2 3" key="1">
    <citation type="submission" date="2024-07" db="EMBL/GenBank/DDBJ databases">
        <title>Section-level genome sequencing and comparative genomics of Aspergillus sections Usti and Cavernicolus.</title>
        <authorList>
            <consortium name="Lawrence Berkeley National Laboratory"/>
            <person name="Nybo J.L."/>
            <person name="Vesth T.C."/>
            <person name="Theobald S."/>
            <person name="Frisvad J.C."/>
            <person name="Larsen T.O."/>
            <person name="Kjaerboelling I."/>
            <person name="Rothschild-Mancinelli K."/>
            <person name="Lyhne E.K."/>
            <person name="Kogle M.E."/>
            <person name="Barry K."/>
            <person name="Clum A."/>
            <person name="Na H."/>
            <person name="Ledsgaard L."/>
            <person name="Lin J."/>
            <person name="Lipzen A."/>
            <person name="Kuo A."/>
            <person name="Riley R."/>
            <person name="Mondo S."/>
            <person name="Labutti K."/>
            <person name="Haridas S."/>
            <person name="Pangalinan J."/>
            <person name="Salamov A.A."/>
            <person name="Simmons B.A."/>
            <person name="Magnuson J.K."/>
            <person name="Chen J."/>
            <person name="Drula E."/>
            <person name="Henrissat B."/>
            <person name="Wiebenga A."/>
            <person name="Lubbers R.J."/>
            <person name="Gomes A.C."/>
            <person name="Macurrencykelacurrency M.R."/>
            <person name="Stajich J."/>
            <person name="Grigoriev I.V."/>
            <person name="Mortensen U.H."/>
            <person name="De Vries R.P."/>
            <person name="Baker S.E."/>
            <person name="Andersen M.R."/>
        </authorList>
    </citation>
    <scope>NUCLEOTIDE SEQUENCE [LARGE SCALE GENOMIC DNA]</scope>
    <source>
        <strain evidence="2 3">CBS 449.75</strain>
    </source>
</reference>
<name>A0ABR4M0B6_9EURO</name>
<comment type="caution">
    <text evidence="2">The sequence shown here is derived from an EMBL/GenBank/DDBJ whole genome shotgun (WGS) entry which is preliminary data.</text>
</comment>
<dbReference type="RefSeq" id="XP_070888047.1">
    <property type="nucleotide sequence ID" value="XM_071032599.1"/>
</dbReference>
<sequence length="137" mass="14021">MHFSKPLGAILLQLALGYVTPAAAAGCGEFDACIGTEFCTTKTFTAPSSTVITTCVPTATCVGIYGDCVSGGTGPQCCSGYCAATKCRSTDNWPNCSEDLGPCLADENCCYGNKCVEGLCVRPTQSPTSTPTGCPAY</sequence>
<evidence type="ECO:0000313" key="2">
    <source>
        <dbReference type="EMBL" id="KAL2869068.1"/>
    </source>
</evidence>
<dbReference type="GeneID" id="98147671"/>
<feature type="chain" id="PRO_5045360356" evidence="1">
    <location>
        <begin position="25"/>
        <end position="137"/>
    </location>
</feature>
<evidence type="ECO:0000313" key="3">
    <source>
        <dbReference type="Proteomes" id="UP001610432"/>
    </source>
</evidence>
<dbReference type="PROSITE" id="PS51257">
    <property type="entry name" value="PROKAR_LIPOPROTEIN"/>
    <property type="match status" value="1"/>
</dbReference>
<dbReference type="EMBL" id="JBFXLQ010000011">
    <property type="protein sequence ID" value="KAL2869068.1"/>
    <property type="molecule type" value="Genomic_DNA"/>
</dbReference>
<gene>
    <name evidence="2" type="ORF">BJX67DRAFT_379546</name>
</gene>
<dbReference type="Proteomes" id="UP001610432">
    <property type="component" value="Unassembled WGS sequence"/>
</dbReference>
<evidence type="ECO:0000256" key="1">
    <source>
        <dbReference type="SAM" id="SignalP"/>
    </source>
</evidence>